<dbReference type="InterPro" id="IPR004096">
    <property type="entry name" value="V4R"/>
</dbReference>
<evidence type="ECO:0000313" key="2">
    <source>
        <dbReference type="EMBL" id="MBC8335452.1"/>
    </source>
</evidence>
<dbReference type="Proteomes" id="UP000614469">
    <property type="component" value="Unassembled WGS sequence"/>
</dbReference>
<dbReference type="Pfam" id="PF02830">
    <property type="entry name" value="V4R"/>
    <property type="match status" value="1"/>
</dbReference>
<gene>
    <name evidence="2" type="ORF">H8E29_09320</name>
</gene>
<comment type="caution">
    <text evidence="2">The sequence shown here is derived from an EMBL/GenBank/DDBJ whole genome shotgun (WGS) entry which is preliminary data.</text>
</comment>
<evidence type="ECO:0000313" key="3">
    <source>
        <dbReference type="Proteomes" id="UP000614469"/>
    </source>
</evidence>
<protein>
    <recommendedName>
        <fullName evidence="1">4-vinyl reductase 4VR domain-containing protein</fullName>
    </recommendedName>
</protein>
<name>A0A8J6NKZ7_9CHLR</name>
<accession>A0A8J6NKZ7</accession>
<reference evidence="2 3" key="1">
    <citation type="submission" date="2020-08" db="EMBL/GenBank/DDBJ databases">
        <title>Bridging the membrane lipid divide: bacteria of the FCB group superphylum have the potential to synthesize archaeal ether lipids.</title>
        <authorList>
            <person name="Villanueva L."/>
            <person name="Von Meijenfeldt F.A.B."/>
            <person name="Westbye A.B."/>
            <person name="Yadav S."/>
            <person name="Hopmans E.C."/>
            <person name="Dutilh B.E."/>
            <person name="Sinninghe Damste J.S."/>
        </authorList>
    </citation>
    <scope>NUCLEOTIDE SEQUENCE [LARGE SCALE GENOMIC DNA]</scope>
    <source>
        <strain evidence="2">NIOZ-UU36</strain>
    </source>
</reference>
<organism evidence="2 3">
    <name type="scientific">Candidatus Desulfolinea nitratireducens</name>
    <dbReference type="NCBI Taxonomy" id="2841698"/>
    <lineage>
        <taxon>Bacteria</taxon>
        <taxon>Bacillati</taxon>
        <taxon>Chloroflexota</taxon>
        <taxon>Anaerolineae</taxon>
        <taxon>Anaerolineales</taxon>
        <taxon>Anaerolineales incertae sedis</taxon>
        <taxon>Candidatus Desulfolinea</taxon>
    </lineage>
</organism>
<dbReference type="SMART" id="SM00989">
    <property type="entry name" value="V4R"/>
    <property type="match status" value="1"/>
</dbReference>
<dbReference type="EMBL" id="JACNJN010000110">
    <property type="protein sequence ID" value="MBC8335452.1"/>
    <property type="molecule type" value="Genomic_DNA"/>
</dbReference>
<dbReference type="SUPFAM" id="SSF111126">
    <property type="entry name" value="Ligand-binding domain in the NO signalling and Golgi transport"/>
    <property type="match status" value="1"/>
</dbReference>
<feature type="domain" description="4-vinyl reductase 4VR" evidence="1">
    <location>
        <begin position="142"/>
        <end position="203"/>
    </location>
</feature>
<evidence type="ECO:0000259" key="1">
    <source>
        <dbReference type="SMART" id="SM00989"/>
    </source>
</evidence>
<sequence length="208" mass="22699">MGHRKDAVIVNTIVRQALSSAEEVMGTNGLNAILRVSNLDRFVNNLPPDNLEPGIEASEYARFNQAIEEFYGRGGRGMLQRIGKASFQYAVNEQAALLGVAGTALKLLPQKQRIKFILNSMASALKKSNPQVDAWVEEDGETIAYAESSCAICHSRKSDKPICYLYLGSLGEAIKWATGKEYAITETDCLAKGDSCCRFEVGEAINSD</sequence>
<dbReference type="Gene3D" id="3.30.1380.20">
    <property type="entry name" value="Trafficking protein particle complex subunit 3"/>
    <property type="match status" value="1"/>
</dbReference>
<dbReference type="AlphaFoldDB" id="A0A8J6NKZ7"/>
<proteinExistence type="predicted"/>
<dbReference type="InterPro" id="IPR024096">
    <property type="entry name" value="NO_sig/Golgi_transp_ligand-bd"/>
</dbReference>